<gene>
    <name evidence="10" type="primary">rnc</name>
    <name evidence="13" type="ORF">ABR63_00165</name>
</gene>
<comment type="similarity">
    <text evidence="2">Belongs to the ribonuclease III family.</text>
</comment>
<comment type="caution">
    <text evidence="13">The sequence shown here is derived from an EMBL/GenBank/DDBJ whole genome shotgun (WGS) entry which is preliminary data.</text>
</comment>
<dbReference type="Gene3D" id="3.30.160.20">
    <property type="match status" value="1"/>
</dbReference>
<feature type="binding site" evidence="10">
    <location>
        <position position="36"/>
    </location>
    <ligand>
        <name>Mg(2+)</name>
        <dbReference type="ChEBI" id="CHEBI:18420"/>
    </ligand>
</feature>
<comment type="subunit">
    <text evidence="10">Homodimer.</text>
</comment>
<proteinExistence type="inferred from homology"/>
<dbReference type="PROSITE" id="PS00517">
    <property type="entry name" value="RNASE_3_1"/>
    <property type="match status" value="1"/>
</dbReference>
<keyword evidence="10" id="KW-0963">Cytoplasm</keyword>
<keyword evidence="7 10" id="KW-0255">Endonuclease</keyword>
<dbReference type="InterPro" id="IPR014720">
    <property type="entry name" value="dsRBD_dom"/>
</dbReference>
<evidence type="ECO:0000256" key="6">
    <source>
        <dbReference type="ARBA" id="ARBA00022722"/>
    </source>
</evidence>
<organism evidence="13 14">
    <name type="scientific">SAR86 cluster bacterium BACL1 MAG-120920-bin57</name>
    <dbReference type="NCBI Taxonomy" id="1655571"/>
    <lineage>
        <taxon>Bacteria</taxon>
        <taxon>Pseudomonadati</taxon>
        <taxon>Pseudomonadota</taxon>
        <taxon>Gammaproteobacteria</taxon>
        <taxon>SAR86 cluster</taxon>
    </lineage>
</organism>
<sequence length="216" mass="24120">MNNPIQISGTYTELASFKQALIHKSVSRTQNNERLEFLGDAVLEIVISEYLFHNFPDSNEGVLTQMRASLVNTQSLSEIFLQLDCKNQLQVSRGTENLDDTHKHSIYAGTLEACVGAVFIELGSKEAKRFILNIFSHKLSLLSVTDEFKDAKSLLQELLQAMNHDLPQYQVTPNQDGTHFYCEVSVLGTVFSASADIKKEAEQKAAKLALHSLEKS</sequence>
<dbReference type="GO" id="GO:0004525">
    <property type="term" value="F:ribonuclease III activity"/>
    <property type="evidence" value="ECO:0007669"/>
    <property type="project" value="UniProtKB-UniRule"/>
</dbReference>
<comment type="subcellular location">
    <subcellularLocation>
        <location evidence="10">Cytoplasm</location>
    </subcellularLocation>
</comment>
<evidence type="ECO:0000259" key="12">
    <source>
        <dbReference type="PROSITE" id="PS50142"/>
    </source>
</evidence>
<dbReference type="InterPro" id="IPR000999">
    <property type="entry name" value="RNase_III_dom"/>
</dbReference>
<evidence type="ECO:0000256" key="8">
    <source>
        <dbReference type="ARBA" id="ARBA00022801"/>
    </source>
</evidence>
<dbReference type="GO" id="GO:0006364">
    <property type="term" value="P:rRNA processing"/>
    <property type="evidence" value="ECO:0007669"/>
    <property type="project" value="UniProtKB-UniRule"/>
</dbReference>
<dbReference type="GO" id="GO:0046872">
    <property type="term" value="F:metal ion binding"/>
    <property type="evidence" value="ECO:0007669"/>
    <property type="project" value="UniProtKB-KW"/>
</dbReference>
<dbReference type="EC" id="3.1.26.3" evidence="10"/>
<dbReference type="SUPFAM" id="SSF54768">
    <property type="entry name" value="dsRNA-binding domain-like"/>
    <property type="match status" value="1"/>
</dbReference>
<protein>
    <recommendedName>
        <fullName evidence="10">Ribonuclease 3</fullName>
        <ecNumber evidence="10">3.1.26.3</ecNumber>
    </recommendedName>
    <alternativeName>
        <fullName evidence="10">Ribonuclease III</fullName>
        <shortName evidence="10">RNase III</shortName>
    </alternativeName>
</protein>
<dbReference type="CDD" id="cd10845">
    <property type="entry name" value="DSRM_RNAse_III_family"/>
    <property type="match status" value="1"/>
</dbReference>
<dbReference type="GO" id="GO:0006397">
    <property type="term" value="P:mRNA processing"/>
    <property type="evidence" value="ECO:0007669"/>
    <property type="project" value="UniProtKB-UniRule"/>
</dbReference>
<keyword evidence="8 10" id="KW-0378">Hydrolase</keyword>
<keyword evidence="10" id="KW-0699">rRNA-binding</keyword>
<comment type="function">
    <text evidence="10">Digests double-stranded RNA. Involved in the processing of primary rRNA transcript to yield the immediate precursors to the large and small rRNAs (23S and 16S). Processes some mRNAs, and tRNAs when they are encoded in the rRNA operon. Processes pre-crRNA and tracrRNA of type II CRISPR loci if present in the organism.</text>
</comment>
<dbReference type="GO" id="GO:0005737">
    <property type="term" value="C:cytoplasm"/>
    <property type="evidence" value="ECO:0007669"/>
    <property type="project" value="UniProtKB-SubCell"/>
</dbReference>
<feature type="active site" evidence="10">
    <location>
        <position position="112"/>
    </location>
</feature>
<dbReference type="InterPro" id="IPR036389">
    <property type="entry name" value="RNase_III_sf"/>
</dbReference>
<keyword evidence="6 10" id="KW-0540">Nuclease</keyword>
<dbReference type="Pfam" id="PF14622">
    <property type="entry name" value="Ribonucleas_3_3"/>
    <property type="match status" value="1"/>
</dbReference>
<feature type="active site" evidence="10">
    <location>
        <position position="40"/>
    </location>
</feature>
<dbReference type="SMART" id="SM00535">
    <property type="entry name" value="RIBOc"/>
    <property type="match status" value="1"/>
</dbReference>
<evidence type="ECO:0000256" key="9">
    <source>
        <dbReference type="ARBA" id="ARBA00022884"/>
    </source>
</evidence>
<evidence type="ECO:0000313" key="13">
    <source>
        <dbReference type="EMBL" id="KRO41308.1"/>
    </source>
</evidence>
<keyword evidence="5 10" id="KW-0819">tRNA processing</keyword>
<comment type="catalytic activity">
    <reaction evidence="1 10">
        <text>Endonucleolytic cleavage to 5'-phosphomonoester.</text>
        <dbReference type="EC" id="3.1.26.3"/>
    </reaction>
</comment>
<feature type="binding site" evidence="10">
    <location>
        <position position="112"/>
    </location>
    <ligand>
        <name>Mg(2+)</name>
        <dbReference type="ChEBI" id="CHEBI:18420"/>
    </ligand>
</feature>
<evidence type="ECO:0000256" key="10">
    <source>
        <dbReference type="HAMAP-Rule" id="MF_00104"/>
    </source>
</evidence>
<dbReference type="GO" id="GO:0003725">
    <property type="term" value="F:double-stranded RNA binding"/>
    <property type="evidence" value="ECO:0007669"/>
    <property type="project" value="TreeGrafter"/>
</dbReference>
<dbReference type="CDD" id="cd00593">
    <property type="entry name" value="RIBOc"/>
    <property type="match status" value="1"/>
</dbReference>
<evidence type="ECO:0000256" key="4">
    <source>
        <dbReference type="ARBA" id="ARBA00022664"/>
    </source>
</evidence>
<keyword evidence="10" id="KW-0479">Metal-binding</keyword>
<dbReference type="PROSITE" id="PS50142">
    <property type="entry name" value="RNASE_3_2"/>
    <property type="match status" value="1"/>
</dbReference>
<evidence type="ECO:0000256" key="7">
    <source>
        <dbReference type="ARBA" id="ARBA00022759"/>
    </source>
</evidence>
<accession>A0A0R2PU45</accession>
<keyword evidence="9 10" id="KW-0694">RNA-binding</keyword>
<dbReference type="SUPFAM" id="SSF69065">
    <property type="entry name" value="RNase III domain-like"/>
    <property type="match status" value="1"/>
</dbReference>
<dbReference type="HAMAP" id="MF_00104">
    <property type="entry name" value="RNase_III"/>
    <property type="match status" value="1"/>
</dbReference>
<keyword evidence="10" id="KW-0460">Magnesium</keyword>
<feature type="domain" description="RNase III" evidence="12">
    <location>
        <begin position="1"/>
        <end position="123"/>
    </location>
</feature>
<evidence type="ECO:0000259" key="11">
    <source>
        <dbReference type="PROSITE" id="PS50137"/>
    </source>
</evidence>
<dbReference type="SMART" id="SM00358">
    <property type="entry name" value="DSRM"/>
    <property type="match status" value="1"/>
</dbReference>
<reference evidence="14" key="1">
    <citation type="submission" date="2015-10" db="EMBL/GenBank/DDBJ databases">
        <title>Metagenome-Assembled Genomes uncover a global brackish microbiome.</title>
        <authorList>
            <person name="Hugerth L.W."/>
            <person name="Larsson J."/>
            <person name="Alneberg J."/>
            <person name="Lindh M.V."/>
            <person name="Legrand C."/>
            <person name="Pinhassi J."/>
            <person name="Andersson A."/>
        </authorList>
    </citation>
    <scope>NUCLEOTIDE SEQUENCE [LARGE SCALE GENOMIC DNA]</scope>
</reference>
<evidence type="ECO:0000256" key="3">
    <source>
        <dbReference type="ARBA" id="ARBA00022552"/>
    </source>
</evidence>
<keyword evidence="4 10" id="KW-0507">mRNA processing</keyword>
<feature type="domain" description="DRBM" evidence="11">
    <location>
        <begin position="150"/>
        <end position="215"/>
    </location>
</feature>
<dbReference type="GO" id="GO:0019843">
    <property type="term" value="F:rRNA binding"/>
    <property type="evidence" value="ECO:0007669"/>
    <property type="project" value="UniProtKB-KW"/>
</dbReference>
<dbReference type="EMBL" id="LIAV01000009">
    <property type="protein sequence ID" value="KRO41308.1"/>
    <property type="molecule type" value="Genomic_DNA"/>
</dbReference>
<dbReference type="AlphaFoldDB" id="A0A0R2PU45"/>
<comment type="caution">
    <text evidence="10">Lacks conserved residue(s) required for the propagation of feature annotation.</text>
</comment>
<comment type="cofactor">
    <cofactor evidence="10">
        <name>Mg(2+)</name>
        <dbReference type="ChEBI" id="CHEBI:18420"/>
    </cofactor>
</comment>
<evidence type="ECO:0000313" key="14">
    <source>
        <dbReference type="Proteomes" id="UP000050874"/>
    </source>
</evidence>
<dbReference type="PANTHER" id="PTHR11207:SF0">
    <property type="entry name" value="RIBONUCLEASE 3"/>
    <property type="match status" value="1"/>
</dbReference>
<dbReference type="Gene3D" id="1.10.1520.10">
    <property type="entry name" value="Ribonuclease III domain"/>
    <property type="match status" value="1"/>
</dbReference>
<dbReference type="InterPro" id="IPR011907">
    <property type="entry name" value="RNase_III"/>
</dbReference>
<keyword evidence="3 10" id="KW-0698">rRNA processing</keyword>
<dbReference type="PROSITE" id="PS50137">
    <property type="entry name" value="DS_RBD"/>
    <property type="match status" value="1"/>
</dbReference>
<evidence type="ECO:0000256" key="2">
    <source>
        <dbReference type="ARBA" id="ARBA00010183"/>
    </source>
</evidence>
<dbReference type="GO" id="GO:0010468">
    <property type="term" value="P:regulation of gene expression"/>
    <property type="evidence" value="ECO:0007669"/>
    <property type="project" value="TreeGrafter"/>
</dbReference>
<dbReference type="NCBIfam" id="TIGR02191">
    <property type="entry name" value="RNaseIII"/>
    <property type="match status" value="1"/>
</dbReference>
<dbReference type="FunFam" id="1.10.1520.10:FF:000001">
    <property type="entry name" value="Ribonuclease 3"/>
    <property type="match status" value="1"/>
</dbReference>
<evidence type="ECO:0000256" key="5">
    <source>
        <dbReference type="ARBA" id="ARBA00022694"/>
    </source>
</evidence>
<name>A0A0R2PU45_9GAMM</name>
<dbReference type="Pfam" id="PF00035">
    <property type="entry name" value="dsrm"/>
    <property type="match status" value="1"/>
</dbReference>
<dbReference type="Proteomes" id="UP000050874">
    <property type="component" value="Unassembled WGS sequence"/>
</dbReference>
<dbReference type="GO" id="GO:0008033">
    <property type="term" value="P:tRNA processing"/>
    <property type="evidence" value="ECO:0007669"/>
    <property type="project" value="UniProtKB-KW"/>
</dbReference>
<evidence type="ECO:0000256" key="1">
    <source>
        <dbReference type="ARBA" id="ARBA00000109"/>
    </source>
</evidence>
<dbReference type="PANTHER" id="PTHR11207">
    <property type="entry name" value="RIBONUCLEASE III"/>
    <property type="match status" value="1"/>
</dbReference>